<protein>
    <submittedName>
        <fullName evidence="1">Uncharacterized protein</fullName>
    </submittedName>
</protein>
<dbReference type="STRING" id="29845.A0A1V6RUL5"/>
<dbReference type="AlphaFoldDB" id="A0A1V6RUL5"/>
<organism evidence="1 2">
    <name type="scientific">Penicillium vulpinum</name>
    <dbReference type="NCBI Taxonomy" id="29845"/>
    <lineage>
        <taxon>Eukaryota</taxon>
        <taxon>Fungi</taxon>
        <taxon>Dikarya</taxon>
        <taxon>Ascomycota</taxon>
        <taxon>Pezizomycotina</taxon>
        <taxon>Eurotiomycetes</taxon>
        <taxon>Eurotiomycetidae</taxon>
        <taxon>Eurotiales</taxon>
        <taxon>Aspergillaceae</taxon>
        <taxon>Penicillium</taxon>
    </lineage>
</organism>
<reference evidence="2" key="1">
    <citation type="journal article" date="2017" name="Nat. Microbiol.">
        <title>Global analysis of biosynthetic gene clusters reveals vast potential of secondary metabolite production in Penicillium species.</title>
        <authorList>
            <person name="Nielsen J.C."/>
            <person name="Grijseels S."/>
            <person name="Prigent S."/>
            <person name="Ji B."/>
            <person name="Dainat J."/>
            <person name="Nielsen K.F."/>
            <person name="Frisvad J.C."/>
            <person name="Workman M."/>
            <person name="Nielsen J."/>
        </authorList>
    </citation>
    <scope>NUCLEOTIDE SEQUENCE [LARGE SCALE GENOMIC DNA]</scope>
    <source>
        <strain evidence="2">IBT 29486</strain>
    </source>
</reference>
<dbReference type="Proteomes" id="UP000191518">
    <property type="component" value="Unassembled WGS sequence"/>
</dbReference>
<keyword evidence="2" id="KW-1185">Reference proteome</keyword>
<evidence type="ECO:0000313" key="1">
    <source>
        <dbReference type="EMBL" id="OQE05457.1"/>
    </source>
</evidence>
<accession>A0A1V6RUL5</accession>
<comment type="caution">
    <text evidence="1">The sequence shown here is derived from an EMBL/GenBank/DDBJ whole genome shotgun (WGS) entry which is preliminary data.</text>
</comment>
<name>A0A1V6RUL5_9EURO</name>
<gene>
    <name evidence="1" type="ORF">PENVUL_c024G08621</name>
</gene>
<proteinExistence type="predicted"/>
<sequence length="406" mass="44220">MTSLGIYHGSISFAGHSGDVEVTVTASSGFLTVDGKPIDSECHYDDQVENWNAWVDFTMGKYLVGTSPNLDDQVCVEGWGMGDFIGLCEFSCSLGYCPVGACVCTKLGPQPTLPESTGVVGYPAAGKDANYPGLCSFDCTYGYCPSTACGTVSVPLTIPTVSPFTHDTCVAGIGEGELTGLCSFSCNYGYCPIYNCTCTATGPLNNPPAQNTSIIGWAPYIEDNGLCSFACTRDYCPSPVCLDMIPEDDPCGYVDDDSEECSGTFPCDFSINYSSLDALEADSDNFDPYCVDYYMLGALYGELKATLANYTNIANTADYDKDFEEYTKYMIEQVEPQLYYFMNISYVDNKPSGLGNQYFECTYNANGRNNSKESCPNEYAESSVQNHIIYYDIVDRECFFGNLTDS</sequence>
<evidence type="ECO:0000313" key="2">
    <source>
        <dbReference type="Proteomes" id="UP000191518"/>
    </source>
</evidence>
<dbReference type="EMBL" id="MDYP01000024">
    <property type="protein sequence ID" value="OQE05457.1"/>
    <property type="molecule type" value="Genomic_DNA"/>
</dbReference>